<organism evidence="1 2">
    <name type="scientific">Artemia franciscana</name>
    <name type="common">Brine shrimp</name>
    <name type="synonym">Artemia sanfranciscana</name>
    <dbReference type="NCBI Taxonomy" id="6661"/>
    <lineage>
        <taxon>Eukaryota</taxon>
        <taxon>Metazoa</taxon>
        <taxon>Ecdysozoa</taxon>
        <taxon>Arthropoda</taxon>
        <taxon>Crustacea</taxon>
        <taxon>Branchiopoda</taxon>
        <taxon>Anostraca</taxon>
        <taxon>Artemiidae</taxon>
        <taxon>Artemia</taxon>
    </lineage>
</organism>
<proteinExistence type="predicted"/>
<comment type="caution">
    <text evidence="1">The sequence shown here is derived from an EMBL/GenBank/DDBJ whole genome shotgun (WGS) entry which is preliminary data.</text>
</comment>
<dbReference type="Gene3D" id="1.25.10.10">
    <property type="entry name" value="Leucine-rich Repeat Variant"/>
    <property type="match status" value="1"/>
</dbReference>
<accession>A0AA88LCE2</accession>
<dbReference type="PANTHER" id="PTHR10997">
    <property type="entry name" value="IMPORTIN-7, 8, 11"/>
    <property type="match status" value="1"/>
</dbReference>
<keyword evidence="2" id="KW-1185">Reference proteome</keyword>
<name>A0AA88LCE2_ARTSF</name>
<dbReference type="PANTHER" id="PTHR10997:SF9">
    <property type="entry name" value="IMPORTIN-9"/>
    <property type="match status" value="1"/>
</dbReference>
<reference evidence="1" key="1">
    <citation type="submission" date="2023-07" db="EMBL/GenBank/DDBJ databases">
        <title>Chromosome-level genome assembly of Artemia franciscana.</title>
        <authorList>
            <person name="Jo E."/>
        </authorList>
    </citation>
    <scope>NUCLEOTIDE SEQUENCE</scope>
    <source>
        <tissue evidence="1">Whole body</tissue>
    </source>
</reference>
<dbReference type="EMBL" id="JAVRJZ010000006">
    <property type="protein sequence ID" value="KAK2721049.1"/>
    <property type="molecule type" value="Genomic_DNA"/>
</dbReference>
<gene>
    <name evidence="1" type="ORF">QYM36_003361</name>
</gene>
<dbReference type="GO" id="GO:0005829">
    <property type="term" value="C:cytosol"/>
    <property type="evidence" value="ECO:0007669"/>
    <property type="project" value="TreeGrafter"/>
</dbReference>
<dbReference type="InterPro" id="IPR011989">
    <property type="entry name" value="ARM-like"/>
</dbReference>
<dbReference type="Proteomes" id="UP001187531">
    <property type="component" value="Unassembled WGS sequence"/>
</dbReference>
<evidence type="ECO:0008006" key="3">
    <source>
        <dbReference type="Google" id="ProtNLM"/>
    </source>
</evidence>
<sequence>MSVQQWASDFHVQFKIKTGAQVKNAIAYALANAVKWDWPCAWPDLLDILLKYIRTENPDLVDGSMRFLLEVAGQILDKHITTLGPIILQEVHKVFTDVQKYRLRIREMALDLFLTVCEVICGAVFTNKSLVKLLRENILLPFSQALVMALQANDGPALDNHLRAKIFQVLTSIVQVSPKEVLISLEEIIHTVIFFLNPF</sequence>
<evidence type="ECO:0000313" key="2">
    <source>
        <dbReference type="Proteomes" id="UP001187531"/>
    </source>
</evidence>
<dbReference type="SUPFAM" id="SSF48371">
    <property type="entry name" value="ARM repeat"/>
    <property type="match status" value="1"/>
</dbReference>
<dbReference type="GO" id="GO:0005635">
    <property type="term" value="C:nuclear envelope"/>
    <property type="evidence" value="ECO:0007669"/>
    <property type="project" value="TreeGrafter"/>
</dbReference>
<protein>
    <recommendedName>
        <fullName evidence="3">Exportin-1/Importin-beta-like domain-containing protein</fullName>
    </recommendedName>
</protein>
<dbReference type="AlphaFoldDB" id="A0AA88LCE2"/>
<evidence type="ECO:0000313" key="1">
    <source>
        <dbReference type="EMBL" id="KAK2721049.1"/>
    </source>
</evidence>
<dbReference type="InterPro" id="IPR016024">
    <property type="entry name" value="ARM-type_fold"/>
</dbReference>
<dbReference type="GO" id="GO:0006606">
    <property type="term" value="P:protein import into nucleus"/>
    <property type="evidence" value="ECO:0007669"/>
    <property type="project" value="TreeGrafter"/>
</dbReference>